<dbReference type="Proteomes" id="UP000756132">
    <property type="component" value="Chromosome 1"/>
</dbReference>
<accession>A0A9Q8P2R4</accession>
<dbReference type="GeneID" id="71980333"/>
<dbReference type="KEGG" id="ffu:CLAFUR5_00455"/>
<gene>
    <name evidence="1" type="ORF">CLAFUR5_00455</name>
</gene>
<evidence type="ECO:0000313" key="1">
    <source>
        <dbReference type="EMBL" id="UJO11024.1"/>
    </source>
</evidence>
<protein>
    <submittedName>
        <fullName evidence="1">Uncharacterized protein</fullName>
    </submittedName>
</protein>
<dbReference type="OrthoDB" id="3639548at2759"/>
<sequence length="472" mass="53065">MTSGSRLFPDAVMNGVVLSLAALKRIDLLPAAMMAVHGSLSPTVHKAIGITLRAADPQALRTMIPTALSKISKISERFVVLQQLFDGDIRKHEGSAAEAAMEVVRGILSDCSAPIVDDGYALTDVAVCLNDQAFVNDRILKLLGQRRRQTDFLLAFLSSWSTRGSAGTDLEMMATFDSVFDLLIPSFNLDVRDTQPVKRQRVDIAQPPKQSVSPSKTAADLYWVMVYLVNHEKSHQLQELCRALSSEVLLQRPEVLRSILIPYLRHAQGLAAGCLENGQQTCVLQIYFSILDAYLRMYVQKQPSTVENWSRNRVACSCSDCFKLNLFLISSMHQTERFSVSKPRRHHLHIVLDNARINCTHETERHTRPETLVVTKRDRRKGVYDAWLARCLEAHNEIKQFDQELLERILGERYEVVKDMHPIITDDANAPSFLQRPVLRERRNGPIALAPAASSRAGTKRKVEVIDLCDSE</sequence>
<dbReference type="AlphaFoldDB" id="A0A9Q8P2R4"/>
<dbReference type="EMBL" id="CP090163">
    <property type="protein sequence ID" value="UJO11024.1"/>
    <property type="molecule type" value="Genomic_DNA"/>
</dbReference>
<reference evidence="1" key="2">
    <citation type="journal article" date="2022" name="Microb. Genom.">
        <title>A chromosome-scale genome assembly of the tomato pathogen Cladosporium fulvum reveals a compartmentalized genome architecture and the presence of a dispensable chromosome.</title>
        <authorList>
            <person name="Zaccaron A.Z."/>
            <person name="Chen L.H."/>
            <person name="Samaras A."/>
            <person name="Stergiopoulos I."/>
        </authorList>
    </citation>
    <scope>NUCLEOTIDE SEQUENCE</scope>
    <source>
        <strain evidence="1">Race5_Kim</strain>
    </source>
</reference>
<proteinExistence type="predicted"/>
<name>A0A9Q8P2R4_PASFU</name>
<organism evidence="1 2">
    <name type="scientific">Passalora fulva</name>
    <name type="common">Tomato leaf mold</name>
    <name type="synonym">Cladosporium fulvum</name>
    <dbReference type="NCBI Taxonomy" id="5499"/>
    <lineage>
        <taxon>Eukaryota</taxon>
        <taxon>Fungi</taxon>
        <taxon>Dikarya</taxon>
        <taxon>Ascomycota</taxon>
        <taxon>Pezizomycotina</taxon>
        <taxon>Dothideomycetes</taxon>
        <taxon>Dothideomycetidae</taxon>
        <taxon>Mycosphaerellales</taxon>
        <taxon>Mycosphaerellaceae</taxon>
        <taxon>Fulvia</taxon>
    </lineage>
</organism>
<reference evidence="1" key="1">
    <citation type="submission" date="2021-12" db="EMBL/GenBank/DDBJ databases">
        <authorList>
            <person name="Zaccaron A."/>
            <person name="Stergiopoulos I."/>
        </authorList>
    </citation>
    <scope>NUCLEOTIDE SEQUENCE</scope>
    <source>
        <strain evidence="1">Race5_Kim</strain>
    </source>
</reference>
<evidence type="ECO:0000313" key="2">
    <source>
        <dbReference type="Proteomes" id="UP000756132"/>
    </source>
</evidence>
<keyword evidence="2" id="KW-1185">Reference proteome</keyword>
<dbReference type="RefSeq" id="XP_047755390.1">
    <property type="nucleotide sequence ID" value="XM_047899603.1"/>
</dbReference>